<feature type="domain" description="DED" evidence="1">
    <location>
        <begin position="27"/>
        <end position="109"/>
    </location>
</feature>
<dbReference type="PROSITE" id="PS50168">
    <property type="entry name" value="DED"/>
    <property type="match status" value="1"/>
</dbReference>
<evidence type="ECO:0000313" key="2">
    <source>
        <dbReference type="EMBL" id="RMX47208.1"/>
    </source>
</evidence>
<dbReference type="AlphaFoldDB" id="A0A3M6U145"/>
<keyword evidence="3" id="KW-1185">Reference proteome</keyword>
<evidence type="ECO:0000313" key="3">
    <source>
        <dbReference type="Proteomes" id="UP000275408"/>
    </source>
</evidence>
<name>A0A3M6U145_POCDA</name>
<dbReference type="Proteomes" id="UP000275408">
    <property type="component" value="Unassembled WGS sequence"/>
</dbReference>
<dbReference type="InterPro" id="IPR001875">
    <property type="entry name" value="DED_dom"/>
</dbReference>
<dbReference type="EMBL" id="RCHS01002461">
    <property type="protein sequence ID" value="RMX47208.1"/>
    <property type="molecule type" value="Genomic_DNA"/>
</dbReference>
<proteinExistence type="predicted"/>
<dbReference type="GO" id="GO:0042981">
    <property type="term" value="P:regulation of apoptotic process"/>
    <property type="evidence" value="ECO:0007669"/>
    <property type="project" value="InterPro"/>
</dbReference>
<comment type="caution">
    <text evidence="2">The sequence shown here is derived from an EMBL/GenBank/DDBJ whole genome shotgun (WGS) entry which is preliminary data.</text>
</comment>
<organism evidence="2 3">
    <name type="scientific">Pocillopora damicornis</name>
    <name type="common">Cauliflower coral</name>
    <name type="synonym">Millepora damicornis</name>
    <dbReference type="NCBI Taxonomy" id="46731"/>
    <lineage>
        <taxon>Eukaryota</taxon>
        <taxon>Metazoa</taxon>
        <taxon>Cnidaria</taxon>
        <taxon>Anthozoa</taxon>
        <taxon>Hexacorallia</taxon>
        <taxon>Scleractinia</taxon>
        <taxon>Astrocoeniina</taxon>
        <taxon>Pocilloporidae</taxon>
        <taxon>Pocillopora</taxon>
    </lineage>
</organism>
<dbReference type="Gene3D" id="2.40.50.40">
    <property type="match status" value="1"/>
</dbReference>
<gene>
    <name evidence="2" type="ORF">pdam_00021928</name>
</gene>
<dbReference type="SUPFAM" id="SSF47986">
    <property type="entry name" value="DEATH domain"/>
    <property type="match status" value="1"/>
</dbReference>
<dbReference type="Gene3D" id="1.10.533.10">
    <property type="entry name" value="Death Domain, Fas"/>
    <property type="match status" value="1"/>
</dbReference>
<dbReference type="PROSITE" id="PS00598">
    <property type="entry name" value="CHROMO_1"/>
    <property type="match status" value="1"/>
</dbReference>
<dbReference type="InterPro" id="IPR011029">
    <property type="entry name" value="DEATH-like_dom_sf"/>
</dbReference>
<dbReference type="OrthoDB" id="5971395at2759"/>
<dbReference type="SUPFAM" id="SSF54160">
    <property type="entry name" value="Chromo domain-like"/>
    <property type="match status" value="1"/>
</dbReference>
<dbReference type="InterPro" id="IPR023779">
    <property type="entry name" value="Chromodomain_CS"/>
</dbReference>
<protein>
    <recommendedName>
        <fullName evidence="1">DED domain-containing protein</fullName>
    </recommendedName>
</protein>
<reference evidence="2 3" key="1">
    <citation type="journal article" date="2018" name="Sci. Rep.">
        <title>Comparative analysis of the Pocillopora damicornis genome highlights role of immune system in coral evolution.</title>
        <authorList>
            <person name="Cunning R."/>
            <person name="Bay R.A."/>
            <person name="Gillette P."/>
            <person name="Baker A.C."/>
            <person name="Traylor-Knowles N."/>
        </authorList>
    </citation>
    <scope>NUCLEOTIDE SEQUENCE [LARGE SCALE GENOMIC DNA]</scope>
    <source>
        <strain evidence="2">RSMAS</strain>
        <tissue evidence="2">Whole animal</tissue>
    </source>
</reference>
<accession>A0A3M6U145</accession>
<dbReference type="Pfam" id="PF01335">
    <property type="entry name" value="DED"/>
    <property type="match status" value="1"/>
</dbReference>
<sequence>MASTAASTERENFPSSFSSMKYQYPPVFKDFLIRLAKSLDSENRAAFQFWCKGLLPGSMLDGDMTTDAEFFALIDSLLNSNELSLTNMKVLKDILSSIGRMDLLQELKKVKLRISIGIILEDYLKFKSVDDFRQGTPMKSPENHSNIVKLLLTTKEENLYLITEVLGQLKPLCSDQNFVKKFTNIALLGSKLSWPMISSSLVIIGELYALLTPQSRSFESGFYVYLFSMTKASKLLSDWIFENGGLDFYYLLKWKNWPLWTSTWEPSAHLCDQLIRTLYSNPPVSMERLQSVSASFLEGILSLRRMQSKFIIPLS</sequence>
<dbReference type="InterPro" id="IPR016197">
    <property type="entry name" value="Chromo-like_dom_sf"/>
</dbReference>
<evidence type="ECO:0000259" key="1">
    <source>
        <dbReference type="PROSITE" id="PS50168"/>
    </source>
</evidence>
<dbReference type="CDD" id="cd00045">
    <property type="entry name" value="DED"/>
    <property type="match status" value="1"/>
</dbReference>